<evidence type="ECO:0000313" key="2">
    <source>
        <dbReference type="Proteomes" id="UP000828390"/>
    </source>
</evidence>
<protein>
    <submittedName>
        <fullName evidence="1">Uncharacterized protein</fullName>
    </submittedName>
</protein>
<evidence type="ECO:0000313" key="1">
    <source>
        <dbReference type="EMBL" id="KAH3772844.1"/>
    </source>
</evidence>
<keyword evidence="2" id="KW-1185">Reference proteome</keyword>
<gene>
    <name evidence="1" type="ORF">DPMN_174191</name>
</gene>
<name>A0A9D4E5Z4_DREPO</name>
<comment type="caution">
    <text evidence="1">The sequence shown here is derived from an EMBL/GenBank/DDBJ whole genome shotgun (WGS) entry which is preliminary data.</text>
</comment>
<reference evidence="1" key="1">
    <citation type="journal article" date="2019" name="bioRxiv">
        <title>The Genome of the Zebra Mussel, Dreissena polymorpha: A Resource for Invasive Species Research.</title>
        <authorList>
            <person name="McCartney M.A."/>
            <person name="Auch B."/>
            <person name="Kono T."/>
            <person name="Mallez S."/>
            <person name="Zhang Y."/>
            <person name="Obille A."/>
            <person name="Becker A."/>
            <person name="Abrahante J.E."/>
            <person name="Garbe J."/>
            <person name="Badalamenti J.P."/>
            <person name="Herman A."/>
            <person name="Mangelson H."/>
            <person name="Liachko I."/>
            <person name="Sullivan S."/>
            <person name="Sone E.D."/>
            <person name="Koren S."/>
            <person name="Silverstein K.A.T."/>
            <person name="Beckman K.B."/>
            <person name="Gohl D.M."/>
        </authorList>
    </citation>
    <scope>NUCLEOTIDE SEQUENCE</scope>
    <source>
        <strain evidence="1">Duluth1</strain>
        <tissue evidence="1">Whole animal</tissue>
    </source>
</reference>
<organism evidence="1 2">
    <name type="scientific">Dreissena polymorpha</name>
    <name type="common">Zebra mussel</name>
    <name type="synonym">Mytilus polymorpha</name>
    <dbReference type="NCBI Taxonomy" id="45954"/>
    <lineage>
        <taxon>Eukaryota</taxon>
        <taxon>Metazoa</taxon>
        <taxon>Spiralia</taxon>
        <taxon>Lophotrochozoa</taxon>
        <taxon>Mollusca</taxon>
        <taxon>Bivalvia</taxon>
        <taxon>Autobranchia</taxon>
        <taxon>Heteroconchia</taxon>
        <taxon>Euheterodonta</taxon>
        <taxon>Imparidentia</taxon>
        <taxon>Neoheterodontei</taxon>
        <taxon>Myida</taxon>
        <taxon>Dreissenoidea</taxon>
        <taxon>Dreissenidae</taxon>
        <taxon>Dreissena</taxon>
    </lineage>
</organism>
<dbReference type="AlphaFoldDB" id="A0A9D4E5Z4"/>
<sequence length="51" mass="5911">MAHTKRRSITYLAAGGCENNPLLVLRVKLGHSLKHWQGPYRNSWNENLLEH</sequence>
<dbReference type="EMBL" id="JAIWYP010000009">
    <property type="protein sequence ID" value="KAH3772844.1"/>
    <property type="molecule type" value="Genomic_DNA"/>
</dbReference>
<accession>A0A9D4E5Z4</accession>
<proteinExistence type="predicted"/>
<reference evidence="1" key="2">
    <citation type="submission" date="2020-11" db="EMBL/GenBank/DDBJ databases">
        <authorList>
            <person name="McCartney M.A."/>
            <person name="Auch B."/>
            <person name="Kono T."/>
            <person name="Mallez S."/>
            <person name="Becker A."/>
            <person name="Gohl D.M."/>
            <person name="Silverstein K.A.T."/>
            <person name="Koren S."/>
            <person name="Bechman K.B."/>
            <person name="Herman A."/>
            <person name="Abrahante J.E."/>
            <person name="Garbe J."/>
        </authorList>
    </citation>
    <scope>NUCLEOTIDE SEQUENCE</scope>
    <source>
        <strain evidence="1">Duluth1</strain>
        <tissue evidence="1">Whole animal</tissue>
    </source>
</reference>
<dbReference type="Proteomes" id="UP000828390">
    <property type="component" value="Unassembled WGS sequence"/>
</dbReference>